<evidence type="ECO:0000256" key="3">
    <source>
        <dbReference type="ARBA" id="ARBA00023002"/>
    </source>
</evidence>
<evidence type="ECO:0000256" key="4">
    <source>
        <dbReference type="SAM" id="MobiDB-lite"/>
    </source>
</evidence>
<dbReference type="Pfam" id="PF00106">
    <property type="entry name" value="adh_short"/>
    <property type="match status" value="1"/>
</dbReference>
<evidence type="ECO:0000256" key="1">
    <source>
        <dbReference type="ARBA" id="ARBA00006484"/>
    </source>
</evidence>
<dbReference type="EC" id="1.-.-.-" evidence="5"/>
<dbReference type="PANTHER" id="PTHR43391">
    <property type="entry name" value="RETINOL DEHYDROGENASE-RELATED"/>
    <property type="match status" value="1"/>
</dbReference>
<dbReference type="AlphaFoldDB" id="A0A2X0VAV8"/>
<keyword evidence="6" id="KW-1185">Reference proteome</keyword>
<dbReference type="PRINTS" id="PR00081">
    <property type="entry name" value="GDHRDH"/>
</dbReference>
<keyword evidence="2" id="KW-0521">NADP</keyword>
<comment type="similarity">
    <text evidence="1">Belongs to the short-chain dehydrogenases/reductases (SDR) family.</text>
</comment>
<dbReference type="InterPro" id="IPR002347">
    <property type="entry name" value="SDR_fam"/>
</dbReference>
<gene>
    <name evidence="5" type="ORF">NCTC13093_02307</name>
</gene>
<organism evidence="5 6">
    <name type="scientific">Anaerobiospirillum thomasii</name>
    <dbReference type="NCBI Taxonomy" id="179995"/>
    <lineage>
        <taxon>Bacteria</taxon>
        <taxon>Pseudomonadati</taxon>
        <taxon>Pseudomonadota</taxon>
        <taxon>Gammaproteobacteria</taxon>
        <taxon>Aeromonadales</taxon>
        <taxon>Succinivibrionaceae</taxon>
        <taxon>Anaerobiospirillum</taxon>
    </lineage>
</organism>
<dbReference type="Proteomes" id="UP000250086">
    <property type="component" value="Unassembled WGS sequence"/>
</dbReference>
<evidence type="ECO:0000313" key="5">
    <source>
        <dbReference type="EMBL" id="SPT70883.1"/>
    </source>
</evidence>
<feature type="region of interest" description="Disordered" evidence="4">
    <location>
        <begin position="286"/>
        <end position="305"/>
    </location>
</feature>
<keyword evidence="3 5" id="KW-0560">Oxidoreductase</keyword>
<sequence>MYQSVFISGVSGQLGLSLAQRLITQSLVKNLYVQVRSDRHNSILTALANRHQVNLHIASFDIRDNTKLKAFLEKALEHTGQILVIANAGISLSRESEHFLEDDFEIERAFDVNTKGTVKTLYYALALFLQKISYTGIKNDAQSCYCYKNTDRSIHLVAVSSLASLLPLRSSPLYSASKAAVNYYLRALNASVPKQLHSVIKTTLVLPGFISTDMSRRFIGSKSGMVSSDRAAELILNALRAHKKVFAFPFYLYLGIKLSYLVPDFILRYIMRAFDFSVQKDREREEFDKSGSRFCAQDTDSKHKG</sequence>
<proteinExistence type="inferred from homology"/>
<dbReference type="Gene3D" id="3.40.50.720">
    <property type="entry name" value="NAD(P)-binding Rossmann-like Domain"/>
    <property type="match status" value="1"/>
</dbReference>
<protein>
    <submittedName>
        <fullName evidence="5">Uncharacterized oxidoreductase SAV2478</fullName>
        <ecNumber evidence="5">1.-.-.-</ecNumber>
    </submittedName>
</protein>
<name>A0A2X0VAV8_9GAMM</name>
<accession>A0A2X0VAV8</accession>
<dbReference type="GO" id="GO:0016491">
    <property type="term" value="F:oxidoreductase activity"/>
    <property type="evidence" value="ECO:0007669"/>
    <property type="project" value="UniProtKB-KW"/>
</dbReference>
<evidence type="ECO:0000256" key="2">
    <source>
        <dbReference type="ARBA" id="ARBA00022857"/>
    </source>
</evidence>
<dbReference type="PANTHER" id="PTHR43391:SF14">
    <property type="entry name" value="DEHYDROGENASE_REDUCTASE SDR FAMILY PROTEIN 7-LIKE"/>
    <property type="match status" value="1"/>
</dbReference>
<dbReference type="RefSeq" id="WP_113744900.1">
    <property type="nucleotide sequence ID" value="NZ_UAPV01000001.1"/>
</dbReference>
<reference evidence="5 6" key="1">
    <citation type="submission" date="2018-06" db="EMBL/GenBank/DDBJ databases">
        <authorList>
            <consortium name="Pathogen Informatics"/>
            <person name="Doyle S."/>
        </authorList>
    </citation>
    <scope>NUCLEOTIDE SEQUENCE [LARGE SCALE GENOMIC DNA]</scope>
    <source>
        <strain evidence="5 6">NCTC13093</strain>
    </source>
</reference>
<dbReference type="EMBL" id="UAPV01000001">
    <property type="protein sequence ID" value="SPT70883.1"/>
    <property type="molecule type" value="Genomic_DNA"/>
</dbReference>
<dbReference type="SUPFAM" id="SSF51735">
    <property type="entry name" value="NAD(P)-binding Rossmann-fold domains"/>
    <property type="match status" value="1"/>
</dbReference>
<evidence type="ECO:0000313" key="6">
    <source>
        <dbReference type="Proteomes" id="UP000250086"/>
    </source>
</evidence>
<dbReference type="InterPro" id="IPR036291">
    <property type="entry name" value="NAD(P)-bd_dom_sf"/>
</dbReference>